<dbReference type="InterPro" id="IPR001789">
    <property type="entry name" value="Sig_transdc_resp-reg_receiver"/>
</dbReference>
<evidence type="ECO:0000256" key="2">
    <source>
        <dbReference type="ARBA" id="ARBA00012438"/>
    </source>
</evidence>
<dbReference type="PRINTS" id="PR00344">
    <property type="entry name" value="BCTRLSENSOR"/>
</dbReference>
<dbReference type="InterPro" id="IPR003661">
    <property type="entry name" value="HisK_dim/P_dom"/>
</dbReference>
<dbReference type="Proteomes" id="UP001265746">
    <property type="component" value="Unassembled WGS sequence"/>
</dbReference>
<dbReference type="InterPro" id="IPR029016">
    <property type="entry name" value="GAF-like_dom_sf"/>
</dbReference>
<feature type="compositionally biased region" description="Polar residues" evidence="7">
    <location>
        <begin position="401"/>
        <end position="414"/>
    </location>
</feature>
<dbReference type="Gene3D" id="3.40.50.2300">
    <property type="match status" value="1"/>
</dbReference>
<evidence type="ECO:0000259" key="9">
    <source>
        <dbReference type="PROSITE" id="PS50110"/>
    </source>
</evidence>
<name>A0AAD9SAM4_PHOAM</name>
<dbReference type="InterPro" id="IPR004358">
    <property type="entry name" value="Sig_transdc_His_kin-like_C"/>
</dbReference>
<dbReference type="InterPro" id="IPR011006">
    <property type="entry name" value="CheY-like_superfamily"/>
</dbReference>
<dbReference type="InterPro" id="IPR003594">
    <property type="entry name" value="HATPase_dom"/>
</dbReference>
<dbReference type="SMART" id="SM00448">
    <property type="entry name" value="REC"/>
    <property type="match status" value="1"/>
</dbReference>
<feature type="compositionally biased region" description="Polar residues" evidence="7">
    <location>
        <begin position="268"/>
        <end position="277"/>
    </location>
</feature>
<dbReference type="SUPFAM" id="SSF52172">
    <property type="entry name" value="CheY-like"/>
    <property type="match status" value="1"/>
</dbReference>
<dbReference type="InterPro" id="IPR005467">
    <property type="entry name" value="His_kinase_dom"/>
</dbReference>
<dbReference type="Pfam" id="PF00512">
    <property type="entry name" value="HisKA"/>
    <property type="match status" value="1"/>
</dbReference>
<dbReference type="CDD" id="cd17546">
    <property type="entry name" value="REC_hyHK_CKI1_RcsC-like"/>
    <property type="match status" value="1"/>
</dbReference>
<dbReference type="SMART" id="SM00065">
    <property type="entry name" value="GAF"/>
    <property type="match status" value="1"/>
</dbReference>
<dbReference type="PROSITE" id="PS50110">
    <property type="entry name" value="RESPONSE_REGULATORY"/>
    <property type="match status" value="1"/>
</dbReference>
<dbReference type="Pfam" id="PF01590">
    <property type="entry name" value="GAF"/>
    <property type="match status" value="1"/>
</dbReference>
<evidence type="ECO:0000256" key="7">
    <source>
        <dbReference type="SAM" id="MobiDB-lite"/>
    </source>
</evidence>
<dbReference type="GO" id="GO:0000155">
    <property type="term" value="F:phosphorelay sensor kinase activity"/>
    <property type="evidence" value="ECO:0007669"/>
    <property type="project" value="InterPro"/>
</dbReference>
<accession>A0AAD9SAM4</accession>
<evidence type="ECO:0000256" key="3">
    <source>
        <dbReference type="ARBA" id="ARBA00022553"/>
    </source>
</evidence>
<feature type="compositionally biased region" description="Basic and acidic residues" evidence="7">
    <location>
        <begin position="1071"/>
        <end position="1096"/>
    </location>
</feature>
<feature type="region of interest" description="Disordered" evidence="7">
    <location>
        <begin position="255"/>
        <end position="324"/>
    </location>
</feature>
<dbReference type="CDD" id="cd00082">
    <property type="entry name" value="HisKA"/>
    <property type="match status" value="1"/>
</dbReference>
<dbReference type="Gene3D" id="3.30.450.40">
    <property type="match status" value="1"/>
</dbReference>
<dbReference type="PANTHER" id="PTHR43047">
    <property type="entry name" value="TWO-COMPONENT HISTIDINE PROTEIN KINASE"/>
    <property type="match status" value="1"/>
</dbReference>
<dbReference type="Gene3D" id="3.30.565.10">
    <property type="entry name" value="Histidine kinase-like ATPase, C-terminal domain"/>
    <property type="match status" value="1"/>
</dbReference>
<reference evidence="10" key="1">
    <citation type="submission" date="2023-06" db="EMBL/GenBank/DDBJ databases">
        <authorList>
            <person name="Noh H."/>
        </authorList>
    </citation>
    <scope>NUCLEOTIDE SEQUENCE</scope>
    <source>
        <strain evidence="10">DUCC20226</strain>
    </source>
</reference>
<dbReference type="InterPro" id="IPR036097">
    <property type="entry name" value="HisK_dim/P_sf"/>
</dbReference>
<dbReference type="AlphaFoldDB" id="A0AAD9SAM4"/>
<feature type="modified residue" description="4-aspartylphosphate" evidence="6">
    <location>
        <position position="1202"/>
    </location>
</feature>
<evidence type="ECO:0000256" key="4">
    <source>
        <dbReference type="ARBA" id="ARBA00022679"/>
    </source>
</evidence>
<keyword evidence="5" id="KW-0418">Kinase</keyword>
<keyword evidence="4" id="KW-0808">Transferase</keyword>
<dbReference type="GO" id="GO:0005886">
    <property type="term" value="C:plasma membrane"/>
    <property type="evidence" value="ECO:0007669"/>
    <property type="project" value="TreeGrafter"/>
</dbReference>
<protein>
    <recommendedName>
        <fullName evidence="2">histidine kinase</fullName>
        <ecNumber evidence="2">2.7.13.3</ecNumber>
    </recommendedName>
</protein>
<dbReference type="InterPro" id="IPR036890">
    <property type="entry name" value="HATPase_C_sf"/>
</dbReference>
<dbReference type="InterPro" id="IPR003018">
    <property type="entry name" value="GAF"/>
</dbReference>
<sequence length="1276" mass="140076">MESSEDARASDDGPQDSIPVSEGSRTREVFKYGSSLIRNTHFIDPHLPFDSRHVAPCSDVGLTAFAQLAALRLNVSRCLISLFDRNYQYIVAEATQSLSLNSEAQADAHHLKFSGTAIPRGTKCPNEQVLGSPPTIRHENDLNQEFTSSLPVLVVADLAKDEHLSDAFCTRTWPQFHFYAGVPIRSKKGVCIGVYHVYDDLPRTNFGDAEKQFLREMANIVWRHLESRAAIEHINRGERMVRGLGSFVEGQATLSSSTGQFQDGPGQQEGSLNQRQQDLQRHHDSIASLSPGQERQHFLGTISPGRTSPWADTKSASAIPRTGSPSFIEASELNVATTAFLNRPTSVTAPDPHLAQLKQTFSRAANIVRESVEVQGALFLDASVGSFGGLVEGRRSRDSTDSNGWRSTASSSNDDLPKGVSFPPTGEPVTYSDVLGYSTTDASSIDGAVSMHKHTMVPERLLKSLLRRYPAGKIFSFDFDGLLLSGGSETDDVQAHRPPRQKPNTESETKAKKKAKMPFSSREGQAQAISSLFPGARSVAIFPLWDHIKERWFAGGFVWSCLPDRLFTTEGELSYLRAYATTIMGEVHRLNALNSDKIKGDFLGSLSHELRSPLHGVIAAVDLLHGTTLDAFQGDAIHIIETSGRTLLDTLDHLLDHSKVNTFVTSSKLARKERRELPSGTGQRRNLAGMGMISLTTETQLDILVEEVVEAVFAGFNFQRMSVAQLKGKNVGIHADNRALGRLDSTAAAEVFGHRSFLGNPNRPGLLVYLDFDPTCSWDFRTQPGAIRRVIMNLFGNSLKFTQDGFVWIRLRQADLPSRERGQRSKVVITISDSGKGISEDFLRNDLFKPFTQEDQLAPGTGLGMSLVHSISRTLGGSLSLTSQLGRGTTARVTLPLLRSVVSSRRDGFLSEQFGQLRGLRICLRGFDKCYDRVVDKMPDQPSQVSEAAVMEMLCRDWLGMQIIPITAVQEDIPDLFLYSESAFTDGDNDMYQPVVPAVIICRSAVAAHAFIHSSRKSQRTEFISQPVGPRRLARSLLLCKHRRTGGSSATTPESRDGMPESGSSNDESLIEGRAREELIQAKEPSDKPSVSEKTFEISAKSSDAGTVDGIASDEAPSQPNDDLKAVQLPTRPVPTATNEETGPKQPASYRFLLVDDNDINLKILASFMKRLGHEYDTAVNGLEALQMYTGNPVLYPFILMDISMPLMDGLESTRKIREVERADKIKPATVIALTGLASATIQREAIASGMDIFLTKPVNLKSLQQILSGFTKGRT</sequence>
<feature type="region of interest" description="Disordered" evidence="7">
    <location>
        <begin position="391"/>
        <end position="427"/>
    </location>
</feature>
<dbReference type="SUPFAM" id="SSF55874">
    <property type="entry name" value="ATPase domain of HSP90 chaperone/DNA topoisomerase II/histidine kinase"/>
    <property type="match status" value="1"/>
</dbReference>
<dbReference type="SMART" id="SM00387">
    <property type="entry name" value="HATPase_c"/>
    <property type="match status" value="1"/>
</dbReference>
<organism evidence="10 11">
    <name type="scientific">Phomopsis amygdali</name>
    <name type="common">Fusicoccum amygdali</name>
    <dbReference type="NCBI Taxonomy" id="1214568"/>
    <lineage>
        <taxon>Eukaryota</taxon>
        <taxon>Fungi</taxon>
        <taxon>Dikarya</taxon>
        <taxon>Ascomycota</taxon>
        <taxon>Pezizomycotina</taxon>
        <taxon>Sordariomycetes</taxon>
        <taxon>Sordariomycetidae</taxon>
        <taxon>Diaporthales</taxon>
        <taxon>Diaporthaceae</taxon>
        <taxon>Diaporthe</taxon>
    </lineage>
</organism>
<feature type="region of interest" description="Disordered" evidence="7">
    <location>
        <begin position="488"/>
        <end position="520"/>
    </location>
</feature>
<dbReference type="Gene3D" id="1.10.287.130">
    <property type="match status" value="1"/>
</dbReference>
<gene>
    <name evidence="10" type="ORF">N8I77_009268</name>
</gene>
<evidence type="ECO:0000256" key="1">
    <source>
        <dbReference type="ARBA" id="ARBA00000085"/>
    </source>
</evidence>
<keyword evidence="3 6" id="KW-0597">Phosphoprotein</keyword>
<comment type="catalytic activity">
    <reaction evidence="1">
        <text>ATP + protein L-histidine = ADP + protein N-phospho-L-histidine.</text>
        <dbReference type="EC" id="2.7.13.3"/>
    </reaction>
</comment>
<dbReference type="SUPFAM" id="SSF47384">
    <property type="entry name" value="Homodimeric domain of signal transducing histidine kinase"/>
    <property type="match status" value="1"/>
</dbReference>
<dbReference type="PANTHER" id="PTHR43047:SF72">
    <property type="entry name" value="OSMOSENSING HISTIDINE PROTEIN KINASE SLN1"/>
    <property type="match status" value="1"/>
</dbReference>
<evidence type="ECO:0000259" key="8">
    <source>
        <dbReference type="PROSITE" id="PS50109"/>
    </source>
</evidence>
<feature type="region of interest" description="Disordered" evidence="7">
    <location>
        <begin position="1"/>
        <end position="24"/>
    </location>
</feature>
<dbReference type="EMBL" id="JAUJFL010000005">
    <property type="protein sequence ID" value="KAK2602761.1"/>
    <property type="molecule type" value="Genomic_DNA"/>
</dbReference>
<feature type="domain" description="Histidine kinase" evidence="8">
    <location>
        <begin position="605"/>
        <end position="899"/>
    </location>
</feature>
<evidence type="ECO:0000313" key="10">
    <source>
        <dbReference type="EMBL" id="KAK2602761.1"/>
    </source>
</evidence>
<dbReference type="EC" id="2.7.13.3" evidence="2"/>
<dbReference type="PROSITE" id="PS50109">
    <property type="entry name" value="HIS_KIN"/>
    <property type="match status" value="1"/>
</dbReference>
<dbReference type="Pfam" id="PF00072">
    <property type="entry name" value="Response_reg"/>
    <property type="match status" value="1"/>
</dbReference>
<dbReference type="Pfam" id="PF02518">
    <property type="entry name" value="HATPase_c"/>
    <property type="match status" value="1"/>
</dbReference>
<proteinExistence type="predicted"/>
<evidence type="ECO:0000256" key="5">
    <source>
        <dbReference type="ARBA" id="ARBA00022777"/>
    </source>
</evidence>
<comment type="caution">
    <text evidence="10">The sequence shown here is derived from an EMBL/GenBank/DDBJ whole genome shotgun (WGS) entry which is preliminary data.</text>
</comment>
<feature type="compositionally biased region" description="Basic and acidic residues" evidence="7">
    <location>
        <begin position="1"/>
        <end position="11"/>
    </location>
</feature>
<feature type="region of interest" description="Disordered" evidence="7">
    <location>
        <begin position="1044"/>
        <end position="1126"/>
    </location>
</feature>
<keyword evidence="11" id="KW-1185">Reference proteome</keyword>
<dbReference type="SMART" id="SM00388">
    <property type="entry name" value="HisKA"/>
    <property type="match status" value="1"/>
</dbReference>
<evidence type="ECO:0000313" key="11">
    <source>
        <dbReference type="Proteomes" id="UP001265746"/>
    </source>
</evidence>
<evidence type="ECO:0000256" key="6">
    <source>
        <dbReference type="PROSITE-ProRule" id="PRU00169"/>
    </source>
</evidence>
<dbReference type="SUPFAM" id="SSF55781">
    <property type="entry name" value="GAF domain-like"/>
    <property type="match status" value="1"/>
</dbReference>
<dbReference type="GO" id="GO:0009927">
    <property type="term" value="F:histidine phosphotransfer kinase activity"/>
    <property type="evidence" value="ECO:0007669"/>
    <property type="project" value="TreeGrafter"/>
</dbReference>
<feature type="domain" description="Response regulatory" evidence="9">
    <location>
        <begin position="1151"/>
        <end position="1272"/>
    </location>
</feature>